<dbReference type="EMBL" id="MU277189">
    <property type="protein sequence ID" value="KAI0067744.1"/>
    <property type="molecule type" value="Genomic_DNA"/>
</dbReference>
<reference evidence="1" key="2">
    <citation type="journal article" date="2022" name="New Phytol.">
        <title>Evolutionary transition to the ectomycorrhizal habit in the genomes of a hyperdiverse lineage of mushroom-forming fungi.</title>
        <authorList>
            <person name="Looney B."/>
            <person name="Miyauchi S."/>
            <person name="Morin E."/>
            <person name="Drula E."/>
            <person name="Courty P.E."/>
            <person name="Kohler A."/>
            <person name="Kuo A."/>
            <person name="LaButti K."/>
            <person name="Pangilinan J."/>
            <person name="Lipzen A."/>
            <person name="Riley R."/>
            <person name="Andreopoulos W."/>
            <person name="He G."/>
            <person name="Johnson J."/>
            <person name="Nolan M."/>
            <person name="Tritt A."/>
            <person name="Barry K.W."/>
            <person name="Grigoriev I.V."/>
            <person name="Nagy L.G."/>
            <person name="Hibbett D."/>
            <person name="Henrissat B."/>
            <person name="Matheny P.B."/>
            <person name="Labbe J."/>
            <person name="Martin F.M."/>
        </authorList>
    </citation>
    <scope>NUCLEOTIDE SEQUENCE</scope>
    <source>
        <strain evidence="1">HHB10654</strain>
    </source>
</reference>
<evidence type="ECO:0000313" key="2">
    <source>
        <dbReference type="Proteomes" id="UP000814140"/>
    </source>
</evidence>
<sequence length="251" mass="27289">MASSAPLPPDNHSPPSDFSNHPHSQPTTKSLLASTWQVLDQPPPPSLREILGAYRTRGDGDREMLMAMLNAKSAEDQRIASVASLHRSMLEYYQAPPPRQPSAYESPYPTVLDAPMQYNGGYYPPPTTSHHPPSRSPHHSKDARQSNSPRKRPRTSESPSTSYNTIPTSHVPSSPPNAPSSPYSSTRSDSAGRSPRSRDAMAIGSLLTAAALQPRDDVDVPLRNGVAREERSHHRTGSSHSNIAVQNPVSV</sequence>
<gene>
    <name evidence="1" type="ORF">BV25DRAFT_1819163</name>
</gene>
<dbReference type="Proteomes" id="UP000814140">
    <property type="component" value="Unassembled WGS sequence"/>
</dbReference>
<name>A0ACB8TGZ5_9AGAM</name>
<evidence type="ECO:0000313" key="1">
    <source>
        <dbReference type="EMBL" id="KAI0067744.1"/>
    </source>
</evidence>
<protein>
    <submittedName>
        <fullName evidence="1">Uncharacterized protein</fullName>
    </submittedName>
</protein>
<proteinExistence type="predicted"/>
<reference evidence="1" key="1">
    <citation type="submission" date="2021-03" db="EMBL/GenBank/DDBJ databases">
        <authorList>
            <consortium name="DOE Joint Genome Institute"/>
            <person name="Ahrendt S."/>
            <person name="Looney B.P."/>
            <person name="Miyauchi S."/>
            <person name="Morin E."/>
            <person name="Drula E."/>
            <person name="Courty P.E."/>
            <person name="Chicoki N."/>
            <person name="Fauchery L."/>
            <person name="Kohler A."/>
            <person name="Kuo A."/>
            <person name="Labutti K."/>
            <person name="Pangilinan J."/>
            <person name="Lipzen A."/>
            <person name="Riley R."/>
            <person name="Andreopoulos W."/>
            <person name="He G."/>
            <person name="Johnson J."/>
            <person name="Barry K.W."/>
            <person name="Grigoriev I.V."/>
            <person name="Nagy L."/>
            <person name="Hibbett D."/>
            <person name="Henrissat B."/>
            <person name="Matheny P.B."/>
            <person name="Labbe J."/>
            <person name="Martin F."/>
        </authorList>
    </citation>
    <scope>NUCLEOTIDE SEQUENCE</scope>
    <source>
        <strain evidence="1">HHB10654</strain>
    </source>
</reference>
<accession>A0ACB8TGZ5</accession>
<comment type="caution">
    <text evidence="1">The sequence shown here is derived from an EMBL/GenBank/DDBJ whole genome shotgun (WGS) entry which is preliminary data.</text>
</comment>
<organism evidence="1 2">
    <name type="scientific">Artomyces pyxidatus</name>
    <dbReference type="NCBI Taxonomy" id="48021"/>
    <lineage>
        <taxon>Eukaryota</taxon>
        <taxon>Fungi</taxon>
        <taxon>Dikarya</taxon>
        <taxon>Basidiomycota</taxon>
        <taxon>Agaricomycotina</taxon>
        <taxon>Agaricomycetes</taxon>
        <taxon>Russulales</taxon>
        <taxon>Auriscalpiaceae</taxon>
        <taxon>Artomyces</taxon>
    </lineage>
</organism>
<keyword evidence="2" id="KW-1185">Reference proteome</keyword>